<sequence>MEPLKAICGSRTTKKNIEFREAVNTDWDAERAGSEPPCDAQPFIISNSFSLPCVSRLVTIDNRMRISSYWPIIQDLKLRAFLKGNI</sequence>
<organism evidence="1 2">
    <name type="scientific">Armillaria ostoyae</name>
    <name type="common">Armillaria root rot fungus</name>
    <dbReference type="NCBI Taxonomy" id="47428"/>
    <lineage>
        <taxon>Eukaryota</taxon>
        <taxon>Fungi</taxon>
        <taxon>Dikarya</taxon>
        <taxon>Basidiomycota</taxon>
        <taxon>Agaricomycotina</taxon>
        <taxon>Agaricomycetes</taxon>
        <taxon>Agaricomycetidae</taxon>
        <taxon>Agaricales</taxon>
        <taxon>Marasmiineae</taxon>
        <taxon>Physalacriaceae</taxon>
        <taxon>Armillaria</taxon>
    </lineage>
</organism>
<gene>
    <name evidence="1" type="ORF">ARMOST_09379</name>
</gene>
<reference evidence="2" key="1">
    <citation type="journal article" date="2017" name="Nat. Ecol. Evol.">
        <title>Genome expansion and lineage-specific genetic innovations in the forest pathogenic fungi Armillaria.</title>
        <authorList>
            <person name="Sipos G."/>
            <person name="Prasanna A.N."/>
            <person name="Walter M.C."/>
            <person name="O'Connor E."/>
            <person name="Balint B."/>
            <person name="Krizsan K."/>
            <person name="Kiss B."/>
            <person name="Hess J."/>
            <person name="Varga T."/>
            <person name="Slot J."/>
            <person name="Riley R."/>
            <person name="Boka B."/>
            <person name="Rigling D."/>
            <person name="Barry K."/>
            <person name="Lee J."/>
            <person name="Mihaltcheva S."/>
            <person name="LaButti K."/>
            <person name="Lipzen A."/>
            <person name="Waldron R."/>
            <person name="Moloney N.M."/>
            <person name="Sperisen C."/>
            <person name="Kredics L."/>
            <person name="Vagvoelgyi C."/>
            <person name="Patrignani A."/>
            <person name="Fitzpatrick D."/>
            <person name="Nagy I."/>
            <person name="Doyle S."/>
            <person name="Anderson J.B."/>
            <person name="Grigoriev I.V."/>
            <person name="Gueldener U."/>
            <person name="Muensterkoetter M."/>
            <person name="Nagy L.G."/>
        </authorList>
    </citation>
    <scope>NUCLEOTIDE SEQUENCE [LARGE SCALE GENOMIC DNA]</scope>
    <source>
        <strain evidence="2">C18/9</strain>
    </source>
</reference>
<accession>A0A284RBC0</accession>
<keyword evidence="2" id="KW-1185">Reference proteome</keyword>
<proteinExistence type="predicted"/>
<dbReference type="AlphaFoldDB" id="A0A284RBC0"/>
<evidence type="ECO:0000313" key="1">
    <source>
        <dbReference type="EMBL" id="SJL06043.1"/>
    </source>
</evidence>
<evidence type="ECO:0000313" key="2">
    <source>
        <dbReference type="Proteomes" id="UP000219338"/>
    </source>
</evidence>
<dbReference type="EMBL" id="FUEG01000006">
    <property type="protein sequence ID" value="SJL06043.1"/>
    <property type="molecule type" value="Genomic_DNA"/>
</dbReference>
<dbReference type="Proteomes" id="UP000219338">
    <property type="component" value="Unassembled WGS sequence"/>
</dbReference>
<protein>
    <submittedName>
        <fullName evidence="1">Uncharacterized protein</fullName>
    </submittedName>
</protein>
<name>A0A284RBC0_ARMOS</name>